<dbReference type="EMBL" id="JAPQKH010000004">
    <property type="protein sequence ID" value="KAJ5100329.1"/>
    <property type="molecule type" value="Genomic_DNA"/>
</dbReference>
<feature type="transmembrane region" description="Helical" evidence="2">
    <location>
        <begin position="129"/>
        <end position="149"/>
    </location>
</feature>
<accession>A0A9W9FHN8</accession>
<keyword evidence="4" id="KW-1185">Reference proteome</keyword>
<protein>
    <submittedName>
        <fullName evidence="3">Uncharacterized protein</fullName>
    </submittedName>
</protein>
<organism evidence="3 4">
    <name type="scientific">Penicillium angulare</name>
    <dbReference type="NCBI Taxonomy" id="116970"/>
    <lineage>
        <taxon>Eukaryota</taxon>
        <taxon>Fungi</taxon>
        <taxon>Dikarya</taxon>
        <taxon>Ascomycota</taxon>
        <taxon>Pezizomycotina</taxon>
        <taxon>Eurotiomycetes</taxon>
        <taxon>Eurotiomycetidae</taxon>
        <taxon>Eurotiales</taxon>
        <taxon>Aspergillaceae</taxon>
        <taxon>Penicillium</taxon>
    </lineage>
</organism>
<evidence type="ECO:0000313" key="3">
    <source>
        <dbReference type="EMBL" id="KAJ5100329.1"/>
    </source>
</evidence>
<evidence type="ECO:0000256" key="1">
    <source>
        <dbReference type="SAM" id="MobiDB-lite"/>
    </source>
</evidence>
<evidence type="ECO:0000313" key="4">
    <source>
        <dbReference type="Proteomes" id="UP001149165"/>
    </source>
</evidence>
<reference evidence="3" key="2">
    <citation type="journal article" date="2023" name="IMA Fungus">
        <title>Comparative genomic study of the Penicillium genus elucidates a diverse pangenome and 15 lateral gene transfer events.</title>
        <authorList>
            <person name="Petersen C."/>
            <person name="Sorensen T."/>
            <person name="Nielsen M.R."/>
            <person name="Sondergaard T.E."/>
            <person name="Sorensen J.L."/>
            <person name="Fitzpatrick D.A."/>
            <person name="Frisvad J.C."/>
            <person name="Nielsen K.L."/>
        </authorList>
    </citation>
    <scope>NUCLEOTIDE SEQUENCE</scope>
    <source>
        <strain evidence="3">IBT 30069</strain>
    </source>
</reference>
<dbReference type="AlphaFoldDB" id="A0A9W9FHN8"/>
<keyword evidence="2" id="KW-0472">Membrane</keyword>
<sequence>MSSTFARCCANSHSDCGFATSCTDGSTILKGDGGTSLCTSGQNCAFMTIYDYATTDTPYLDIFCWEDWPDSASQIFRTTAITTSSGTVLQTSTNPATPGASPTTHVPAATTSASAADKKLQKKSWITEAVIGAVAGCLVFGGLCFWLAWRWRGKRGHDGRAEAHKSTNSETWNGQIIHSQNLLLPRELPANPKIALIELYAPPPPPR</sequence>
<name>A0A9W9FHN8_9EURO</name>
<gene>
    <name evidence="3" type="ORF">N7456_006381</name>
</gene>
<dbReference type="Proteomes" id="UP001149165">
    <property type="component" value="Unassembled WGS sequence"/>
</dbReference>
<keyword evidence="2" id="KW-1133">Transmembrane helix</keyword>
<keyword evidence="2" id="KW-0812">Transmembrane</keyword>
<proteinExistence type="predicted"/>
<evidence type="ECO:0000256" key="2">
    <source>
        <dbReference type="SAM" id="Phobius"/>
    </source>
</evidence>
<feature type="region of interest" description="Disordered" evidence="1">
    <location>
        <begin position="87"/>
        <end position="108"/>
    </location>
</feature>
<reference evidence="3" key="1">
    <citation type="submission" date="2022-11" db="EMBL/GenBank/DDBJ databases">
        <authorList>
            <person name="Petersen C."/>
        </authorList>
    </citation>
    <scope>NUCLEOTIDE SEQUENCE</scope>
    <source>
        <strain evidence="3">IBT 30069</strain>
    </source>
</reference>
<comment type="caution">
    <text evidence="3">The sequence shown here is derived from an EMBL/GenBank/DDBJ whole genome shotgun (WGS) entry which is preliminary data.</text>
</comment>
<dbReference type="OrthoDB" id="4347164at2759"/>
<feature type="compositionally biased region" description="Polar residues" evidence="1">
    <location>
        <begin position="87"/>
        <end position="96"/>
    </location>
</feature>